<dbReference type="EMBL" id="BAAAQA010000015">
    <property type="protein sequence ID" value="GAA2115288.1"/>
    <property type="molecule type" value="Genomic_DNA"/>
</dbReference>
<reference evidence="9 10" key="1">
    <citation type="journal article" date="2019" name="Int. J. Syst. Evol. Microbiol.">
        <title>The Global Catalogue of Microorganisms (GCM) 10K type strain sequencing project: providing services to taxonomists for standard genome sequencing and annotation.</title>
        <authorList>
            <consortium name="The Broad Institute Genomics Platform"/>
            <consortium name="The Broad Institute Genome Sequencing Center for Infectious Disease"/>
            <person name="Wu L."/>
            <person name="Ma J."/>
        </authorList>
    </citation>
    <scope>NUCLEOTIDE SEQUENCE [LARGE SCALE GENOMIC DNA]</scope>
    <source>
        <strain evidence="9 10">JCM 15914</strain>
    </source>
</reference>
<evidence type="ECO:0000313" key="9">
    <source>
        <dbReference type="EMBL" id="GAA2115288.1"/>
    </source>
</evidence>
<evidence type="ECO:0000256" key="6">
    <source>
        <dbReference type="ARBA" id="ARBA00023136"/>
    </source>
</evidence>
<comment type="subcellular location">
    <subcellularLocation>
        <location evidence="1">Cell membrane</location>
        <topology evidence="1">Multi-pass membrane protein</topology>
    </subcellularLocation>
</comment>
<feature type="transmembrane region" description="Helical" evidence="7">
    <location>
        <begin position="323"/>
        <end position="345"/>
    </location>
</feature>
<keyword evidence="6 7" id="KW-0472">Membrane</keyword>
<dbReference type="Pfam" id="PF07690">
    <property type="entry name" value="MFS_1"/>
    <property type="match status" value="1"/>
</dbReference>
<feature type="transmembrane region" description="Helical" evidence="7">
    <location>
        <begin position="146"/>
        <end position="168"/>
    </location>
</feature>
<feature type="transmembrane region" description="Helical" evidence="7">
    <location>
        <begin position="263"/>
        <end position="284"/>
    </location>
</feature>
<dbReference type="SUPFAM" id="SSF103473">
    <property type="entry name" value="MFS general substrate transporter"/>
    <property type="match status" value="1"/>
</dbReference>
<feature type="transmembrane region" description="Helical" evidence="7">
    <location>
        <begin position="57"/>
        <end position="80"/>
    </location>
</feature>
<name>A0ABN2XP58_9MICC</name>
<organism evidence="9 10">
    <name type="scientific">Kocuria atrinae</name>
    <dbReference type="NCBI Taxonomy" id="592377"/>
    <lineage>
        <taxon>Bacteria</taxon>
        <taxon>Bacillati</taxon>
        <taxon>Actinomycetota</taxon>
        <taxon>Actinomycetes</taxon>
        <taxon>Micrococcales</taxon>
        <taxon>Micrococcaceae</taxon>
        <taxon>Kocuria</taxon>
    </lineage>
</organism>
<accession>A0ABN2XP58</accession>
<dbReference type="CDD" id="cd06174">
    <property type="entry name" value="MFS"/>
    <property type="match status" value="1"/>
</dbReference>
<dbReference type="Proteomes" id="UP001500166">
    <property type="component" value="Unassembled WGS sequence"/>
</dbReference>
<keyword evidence="5 7" id="KW-1133">Transmembrane helix</keyword>
<keyword evidence="2" id="KW-0813">Transport</keyword>
<proteinExistence type="predicted"/>
<protein>
    <submittedName>
        <fullName evidence="9">MFS transporter</fullName>
    </submittedName>
</protein>
<evidence type="ECO:0000313" key="10">
    <source>
        <dbReference type="Proteomes" id="UP001500166"/>
    </source>
</evidence>
<sequence length="432" mass="44994">MPRTPMSSPRDQGKDSRAAWLVFGVGVFAYFSAVAQRTSFGVASVEAADRFQTVAAGLSMFSMMQVLVYAALQVPVGVLVDRFGPRVLISAGAACMVIGQLQLAAAESVTAGVIGRILVGAGDAATFVCVMRLLPAWFSAMRVPMLSQVVGMTGNLGQLFSVIPFAALLHATGWVPAFISLAALALLSGVLSAALLRSAPPGVNVLNDSISFATVGATIKESLREPGTQLGFWVHFAVQFVGNTFALMWAYPYLQNAQGMDATQASAVMTAFVVVNVVVSLGVGKLSAVFAKHRSALALCFCAVIYSGWALMLLWPGEAPTPVVFIAVGMLALSYPASMLAFDIVRSFNPPRRGGTATGLANVGGFIASLAAIYVTGLVLDLQFAAGVSPTLYDAEAFRPAIAAQAIVAAIGIVAVLICTKKVRKVHGPNSI</sequence>
<comment type="caution">
    <text evidence="9">The sequence shown here is derived from an EMBL/GenBank/DDBJ whole genome shotgun (WGS) entry which is preliminary data.</text>
</comment>
<dbReference type="Gene3D" id="1.20.1250.20">
    <property type="entry name" value="MFS general substrate transporter like domains"/>
    <property type="match status" value="2"/>
</dbReference>
<feature type="domain" description="Major facilitator superfamily (MFS) profile" evidence="8">
    <location>
        <begin position="22"/>
        <end position="424"/>
    </location>
</feature>
<dbReference type="InterPro" id="IPR020846">
    <property type="entry name" value="MFS_dom"/>
</dbReference>
<evidence type="ECO:0000256" key="3">
    <source>
        <dbReference type="ARBA" id="ARBA00022475"/>
    </source>
</evidence>
<dbReference type="InterPro" id="IPR036259">
    <property type="entry name" value="MFS_trans_sf"/>
</dbReference>
<keyword evidence="4 7" id="KW-0812">Transmembrane</keyword>
<keyword evidence="3" id="KW-1003">Cell membrane</keyword>
<evidence type="ECO:0000256" key="7">
    <source>
        <dbReference type="SAM" id="Phobius"/>
    </source>
</evidence>
<dbReference type="PROSITE" id="PS50850">
    <property type="entry name" value="MFS"/>
    <property type="match status" value="1"/>
</dbReference>
<dbReference type="PANTHER" id="PTHR42718:SF46">
    <property type="entry name" value="BLR6921 PROTEIN"/>
    <property type="match status" value="1"/>
</dbReference>
<feature type="transmembrane region" description="Helical" evidence="7">
    <location>
        <begin position="400"/>
        <end position="419"/>
    </location>
</feature>
<feature type="transmembrane region" description="Helical" evidence="7">
    <location>
        <begin position="111"/>
        <end position="134"/>
    </location>
</feature>
<keyword evidence="10" id="KW-1185">Reference proteome</keyword>
<dbReference type="InterPro" id="IPR011701">
    <property type="entry name" value="MFS"/>
</dbReference>
<evidence type="ECO:0000256" key="4">
    <source>
        <dbReference type="ARBA" id="ARBA00022692"/>
    </source>
</evidence>
<feature type="transmembrane region" description="Helical" evidence="7">
    <location>
        <begin position="174"/>
        <end position="196"/>
    </location>
</feature>
<evidence type="ECO:0000259" key="8">
    <source>
        <dbReference type="PROSITE" id="PS50850"/>
    </source>
</evidence>
<dbReference type="PANTHER" id="PTHR42718">
    <property type="entry name" value="MAJOR FACILITATOR SUPERFAMILY MULTIDRUG TRANSPORTER MFSC"/>
    <property type="match status" value="1"/>
</dbReference>
<evidence type="ECO:0000256" key="5">
    <source>
        <dbReference type="ARBA" id="ARBA00022989"/>
    </source>
</evidence>
<feature type="transmembrane region" description="Helical" evidence="7">
    <location>
        <begin position="296"/>
        <end position="317"/>
    </location>
</feature>
<evidence type="ECO:0000256" key="1">
    <source>
        <dbReference type="ARBA" id="ARBA00004651"/>
    </source>
</evidence>
<evidence type="ECO:0000256" key="2">
    <source>
        <dbReference type="ARBA" id="ARBA00022448"/>
    </source>
</evidence>
<feature type="transmembrane region" description="Helical" evidence="7">
    <location>
        <begin position="87"/>
        <end position="105"/>
    </location>
</feature>
<dbReference type="RefSeq" id="WP_344224204.1">
    <property type="nucleotide sequence ID" value="NZ_BAAAQA010000015.1"/>
</dbReference>
<feature type="transmembrane region" description="Helical" evidence="7">
    <location>
        <begin position="230"/>
        <end position="251"/>
    </location>
</feature>
<gene>
    <name evidence="9" type="ORF">GCM10009824_13120</name>
</gene>
<feature type="transmembrane region" description="Helical" evidence="7">
    <location>
        <begin position="357"/>
        <end position="380"/>
    </location>
</feature>